<evidence type="ECO:0000313" key="5">
    <source>
        <dbReference type="Proteomes" id="UP000032141"/>
    </source>
</evidence>
<reference evidence="4" key="2">
    <citation type="submission" date="2015-03" db="UniProtKB">
        <authorList>
            <consortium name="EnsemblPlants"/>
        </authorList>
    </citation>
    <scope>IDENTIFICATION</scope>
</reference>
<feature type="compositionally biased region" description="Low complexity" evidence="2">
    <location>
        <begin position="268"/>
        <end position="280"/>
    </location>
</feature>
<evidence type="ECO:0000256" key="1">
    <source>
        <dbReference type="PROSITE-ProRule" id="PRU00047"/>
    </source>
</evidence>
<dbReference type="Gramene" id="Bo1g141520.1">
    <property type="protein sequence ID" value="Bo1g141520.1"/>
    <property type="gene ID" value="Bo1g141520"/>
</dbReference>
<dbReference type="GO" id="GO:0003676">
    <property type="term" value="F:nucleic acid binding"/>
    <property type="evidence" value="ECO:0007669"/>
    <property type="project" value="InterPro"/>
</dbReference>
<dbReference type="AlphaFoldDB" id="A0A0D3AEL7"/>
<feature type="region of interest" description="Disordered" evidence="2">
    <location>
        <begin position="248"/>
        <end position="290"/>
    </location>
</feature>
<protein>
    <recommendedName>
        <fullName evidence="3">CCHC-type domain-containing protein</fullName>
    </recommendedName>
</protein>
<dbReference type="PANTHER" id="PTHR35046">
    <property type="entry name" value="ZINC KNUCKLE (CCHC-TYPE) FAMILY PROTEIN"/>
    <property type="match status" value="1"/>
</dbReference>
<dbReference type="SMART" id="SM00343">
    <property type="entry name" value="ZnF_C2HC"/>
    <property type="match status" value="1"/>
</dbReference>
<dbReference type="PROSITE" id="PS50158">
    <property type="entry name" value="ZF_CCHC"/>
    <property type="match status" value="1"/>
</dbReference>
<dbReference type="InterPro" id="IPR036875">
    <property type="entry name" value="Znf_CCHC_sf"/>
</dbReference>
<reference evidence="4 5" key="1">
    <citation type="journal article" date="2014" name="Genome Biol.">
        <title>Transcriptome and methylome profiling reveals relics of genome dominance in the mesopolyploid Brassica oleracea.</title>
        <authorList>
            <person name="Parkin I.A."/>
            <person name="Koh C."/>
            <person name="Tang H."/>
            <person name="Robinson S.J."/>
            <person name="Kagale S."/>
            <person name="Clarke W.E."/>
            <person name="Town C.D."/>
            <person name="Nixon J."/>
            <person name="Krishnakumar V."/>
            <person name="Bidwell S.L."/>
            <person name="Denoeud F."/>
            <person name="Belcram H."/>
            <person name="Links M.G."/>
            <person name="Just J."/>
            <person name="Clarke C."/>
            <person name="Bender T."/>
            <person name="Huebert T."/>
            <person name="Mason A.S."/>
            <person name="Pires J.C."/>
            <person name="Barker G."/>
            <person name="Moore J."/>
            <person name="Walley P.G."/>
            <person name="Manoli S."/>
            <person name="Batley J."/>
            <person name="Edwards D."/>
            <person name="Nelson M.N."/>
            <person name="Wang X."/>
            <person name="Paterson A.H."/>
            <person name="King G."/>
            <person name="Bancroft I."/>
            <person name="Chalhoub B."/>
            <person name="Sharpe A.G."/>
        </authorList>
    </citation>
    <scope>NUCLEOTIDE SEQUENCE</scope>
    <source>
        <strain evidence="4 5">cv. TO1000</strain>
    </source>
</reference>
<dbReference type="PANTHER" id="PTHR35046:SF18">
    <property type="entry name" value="RNA-DIRECTED DNA POLYMERASE"/>
    <property type="match status" value="1"/>
</dbReference>
<dbReference type="CDD" id="cd00303">
    <property type="entry name" value="retropepsin_like"/>
    <property type="match status" value="1"/>
</dbReference>
<accession>A0A0D3AEL7</accession>
<feature type="region of interest" description="Disordered" evidence="2">
    <location>
        <begin position="49"/>
        <end position="72"/>
    </location>
</feature>
<keyword evidence="1" id="KW-0479">Metal-binding</keyword>
<feature type="domain" description="CCHC-type" evidence="3">
    <location>
        <begin position="298"/>
        <end position="313"/>
    </location>
</feature>
<dbReference type="GO" id="GO:0008270">
    <property type="term" value="F:zinc ion binding"/>
    <property type="evidence" value="ECO:0007669"/>
    <property type="project" value="UniProtKB-KW"/>
</dbReference>
<evidence type="ECO:0000313" key="4">
    <source>
        <dbReference type="EnsemblPlants" id="Bo1g141520.1"/>
    </source>
</evidence>
<dbReference type="OMA" id="RSHATSW"/>
<organism evidence="4 5">
    <name type="scientific">Brassica oleracea var. oleracea</name>
    <dbReference type="NCBI Taxonomy" id="109376"/>
    <lineage>
        <taxon>Eukaryota</taxon>
        <taxon>Viridiplantae</taxon>
        <taxon>Streptophyta</taxon>
        <taxon>Embryophyta</taxon>
        <taxon>Tracheophyta</taxon>
        <taxon>Spermatophyta</taxon>
        <taxon>Magnoliopsida</taxon>
        <taxon>eudicotyledons</taxon>
        <taxon>Gunneridae</taxon>
        <taxon>Pentapetalae</taxon>
        <taxon>rosids</taxon>
        <taxon>malvids</taxon>
        <taxon>Brassicales</taxon>
        <taxon>Brassicaceae</taxon>
        <taxon>Brassiceae</taxon>
        <taxon>Brassica</taxon>
    </lineage>
</organism>
<feature type="compositionally biased region" description="Polar residues" evidence="2">
    <location>
        <begin position="248"/>
        <end position="263"/>
    </location>
</feature>
<dbReference type="EnsemblPlants" id="Bo1g141520.1">
    <property type="protein sequence ID" value="Bo1g141520.1"/>
    <property type="gene ID" value="Bo1g141520"/>
</dbReference>
<dbReference type="Pfam" id="PF03732">
    <property type="entry name" value="Retrotrans_gag"/>
    <property type="match status" value="1"/>
</dbReference>
<dbReference type="InterPro" id="IPR021109">
    <property type="entry name" value="Peptidase_aspartic_dom_sf"/>
</dbReference>
<keyword evidence="5" id="KW-1185">Reference proteome</keyword>
<sequence length="437" mass="50043">MAPRPNDWTQMQQFLEDFQENFQDNMRRTMADAVQAGVQASFTENAALAAQAAPQQHNNPRVRQPKNDHDTRWTSGIKLDIPEFNGGSKPEDLLDWFVTVNEFLEFKDVPDNKQVPLVTTRFRSHATSWWSQLKLSRTRGGKEKITSWDKLKKHMRKTFIPYNFEHLLFQKFHNIRQGNRSIEDYSTEFYQMMTRIDIHDSEDQLVARFIAGLRPQLQTMLHQFDPCSISEARQRALLVEQQSRFSANQWTGNNKQRNSTISADDTLDTSTGTRTTTRSTEPVAQNAEAQPSRPNALRCFTCGERGHIQTACPTKGRHGLLAHEGDIIGDPIYDDEEGRFDDIDEEQVNGDTGTMLLIHRNCMAPRTSEAWQRTALFNSTCTIKGKMCKFVIDSGCSSNVVSEEAVRKLALMPEAHPHPYRLLWMQTGAEVFVSQRC</sequence>
<dbReference type="Gene3D" id="2.40.70.10">
    <property type="entry name" value="Acid Proteases"/>
    <property type="match status" value="1"/>
</dbReference>
<dbReference type="HOGENOM" id="CLU_018037_0_0_1"/>
<dbReference type="InterPro" id="IPR001878">
    <property type="entry name" value="Znf_CCHC"/>
</dbReference>
<evidence type="ECO:0000256" key="2">
    <source>
        <dbReference type="SAM" id="MobiDB-lite"/>
    </source>
</evidence>
<keyword evidence="1" id="KW-0863">Zinc-finger</keyword>
<dbReference type="Proteomes" id="UP000032141">
    <property type="component" value="Chromosome C1"/>
</dbReference>
<dbReference type="Gene3D" id="4.10.60.10">
    <property type="entry name" value="Zinc finger, CCHC-type"/>
    <property type="match status" value="1"/>
</dbReference>
<dbReference type="SUPFAM" id="SSF57756">
    <property type="entry name" value="Retrovirus zinc finger-like domains"/>
    <property type="match status" value="1"/>
</dbReference>
<evidence type="ECO:0000259" key="3">
    <source>
        <dbReference type="PROSITE" id="PS50158"/>
    </source>
</evidence>
<dbReference type="STRING" id="109376.A0A0D3AEL7"/>
<dbReference type="InterPro" id="IPR005162">
    <property type="entry name" value="Retrotrans_gag_dom"/>
</dbReference>
<dbReference type="eggNOG" id="KOG0017">
    <property type="taxonomic scope" value="Eukaryota"/>
</dbReference>
<keyword evidence="1" id="KW-0862">Zinc</keyword>
<proteinExistence type="predicted"/>
<name>A0A0D3AEL7_BRAOL</name>
<dbReference type="Pfam" id="PF00098">
    <property type="entry name" value="zf-CCHC"/>
    <property type="match status" value="1"/>
</dbReference>